<dbReference type="InterPro" id="IPR000160">
    <property type="entry name" value="GGDEF_dom"/>
</dbReference>
<evidence type="ECO:0000256" key="1">
    <source>
        <dbReference type="SAM" id="Phobius"/>
    </source>
</evidence>
<comment type="caution">
    <text evidence="7">The sequence shown here is derived from an EMBL/GenBank/DDBJ whole genome shotgun (WGS) entry which is preliminary data.</text>
</comment>
<gene>
    <name evidence="7" type="ORF">KDM87_00635</name>
</gene>
<dbReference type="InterPro" id="IPR043128">
    <property type="entry name" value="Rev_trsase/Diguanyl_cyclase"/>
</dbReference>
<dbReference type="InterPro" id="IPR000014">
    <property type="entry name" value="PAS"/>
</dbReference>
<dbReference type="PROSITE" id="PS50885">
    <property type="entry name" value="HAMP"/>
    <property type="match status" value="1"/>
</dbReference>
<feature type="domain" description="PAS" evidence="2">
    <location>
        <begin position="254"/>
        <end position="302"/>
    </location>
</feature>
<dbReference type="PROSITE" id="PS50113">
    <property type="entry name" value="PAC"/>
    <property type="match status" value="2"/>
</dbReference>
<evidence type="ECO:0000259" key="4">
    <source>
        <dbReference type="PROSITE" id="PS50883"/>
    </source>
</evidence>
<keyword evidence="1" id="KW-0472">Membrane</keyword>
<evidence type="ECO:0000313" key="7">
    <source>
        <dbReference type="EMBL" id="MBR7791086.1"/>
    </source>
</evidence>
<dbReference type="PROSITE" id="PS50883">
    <property type="entry name" value="EAL"/>
    <property type="match status" value="1"/>
</dbReference>
<dbReference type="RefSeq" id="WP_212677316.1">
    <property type="nucleotide sequence ID" value="NZ_JAGSPK010000001.1"/>
</dbReference>
<evidence type="ECO:0000313" key="8">
    <source>
        <dbReference type="Proteomes" id="UP000682982"/>
    </source>
</evidence>
<evidence type="ECO:0000259" key="2">
    <source>
        <dbReference type="PROSITE" id="PS50112"/>
    </source>
</evidence>
<dbReference type="SMART" id="SM00052">
    <property type="entry name" value="EAL"/>
    <property type="match status" value="1"/>
</dbReference>
<dbReference type="Gene3D" id="3.30.70.270">
    <property type="match status" value="1"/>
</dbReference>
<dbReference type="InterPro" id="IPR003660">
    <property type="entry name" value="HAMP_dom"/>
</dbReference>
<dbReference type="InterPro" id="IPR035919">
    <property type="entry name" value="EAL_sf"/>
</dbReference>
<dbReference type="SUPFAM" id="SSF55785">
    <property type="entry name" value="PYP-like sensor domain (PAS domain)"/>
    <property type="match status" value="2"/>
</dbReference>
<keyword evidence="1" id="KW-0812">Transmembrane</keyword>
<dbReference type="InterPro" id="IPR001633">
    <property type="entry name" value="EAL_dom"/>
</dbReference>
<dbReference type="Proteomes" id="UP000682982">
    <property type="component" value="Unassembled WGS sequence"/>
</dbReference>
<feature type="domain" description="PAC" evidence="3">
    <location>
        <begin position="451"/>
        <end position="503"/>
    </location>
</feature>
<dbReference type="InterPro" id="IPR035965">
    <property type="entry name" value="PAS-like_dom_sf"/>
</dbReference>
<proteinExistence type="predicted"/>
<dbReference type="InterPro" id="IPR013767">
    <property type="entry name" value="PAS_fold"/>
</dbReference>
<dbReference type="SUPFAM" id="SSF141868">
    <property type="entry name" value="EAL domain-like"/>
    <property type="match status" value="1"/>
</dbReference>
<keyword evidence="8" id="KW-1185">Reference proteome</keyword>
<dbReference type="Pfam" id="PF00563">
    <property type="entry name" value="EAL"/>
    <property type="match status" value="1"/>
</dbReference>
<dbReference type="SUPFAM" id="SSF55073">
    <property type="entry name" value="Nucleotide cyclase"/>
    <property type="match status" value="1"/>
</dbReference>
<feature type="transmembrane region" description="Helical" evidence="1">
    <location>
        <begin position="161"/>
        <end position="183"/>
    </location>
</feature>
<dbReference type="EMBL" id="JAGSPK010000001">
    <property type="protein sequence ID" value="MBR7791086.1"/>
    <property type="molecule type" value="Genomic_DNA"/>
</dbReference>
<feature type="domain" description="HAMP" evidence="5">
    <location>
        <begin position="184"/>
        <end position="236"/>
    </location>
</feature>
<dbReference type="InterPro" id="IPR029787">
    <property type="entry name" value="Nucleotide_cyclase"/>
</dbReference>
<reference evidence="7 8" key="1">
    <citation type="submission" date="2021-04" db="EMBL/GenBank/DDBJ databases">
        <title>novel species isolated from subtropical streams in China.</title>
        <authorList>
            <person name="Lu H."/>
        </authorList>
    </citation>
    <scope>NUCLEOTIDE SEQUENCE [LARGE SCALE GENOMIC DNA]</scope>
    <source>
        <strain evidence="7 8">FT147W</strain>
    </source>
</reference>
<dbReference type="SMART" id="SM00091">
    <property type="entry name" value="PAS"/>
    <property type="match status" value="2"/>
</dbReference>
<feature type="domain" description="GGDEF" evidence="6">
    <location>
        <begin position="535"/>
        <end position="668"/>
    </location>
</feature>
<evidence type="ECO:0000259" key="3">
    <source>
        <dbReference type="PROSITE" id="PS50113"/>
    </source>
</evidence>
<dbReference type="NCBIfam" id="TIGR00254">
    <property type="entry name" value="GGDEF"/>
    <property type="match status" value="1"/>
</dbReference>
<accession>A0ABS5GXB0</accession>
<dbReference type="Pfam" id="PF00990">
    <property type="entry name" value="GGDEF"/>
    <property type="match status" value="1"/>
</dbReference>
<feature type="transmembrane region" description="Helical" evidence="1">
    <location>
        <begin position="6"/>
        <end position="31"/>
    </location>
</feature>
<keyword evidence="1" id="KW-1133">Transmembrane helix</keyword>
<dbReference type="NCBIfam" id="TIGR00229">
    <property type="entry name" value="sensory_box"/>
    <property type="match status" value="2"/>
</dbReference>
<feature type="domain" description="PAC" evidence="3">
    <location>
        <begin position="320"/>
        <end position="373"/>
    </location>
</feature>
<dbReference type="PROSITE" id="PS50112">
    <property type="entry name" value="PAS"/>
    <property type="match status" value="2"/>
</dbReference>
<dbReference type="CDD" id="cd01949">
    <property type="entry name" value="GGDEF"/>
    <property type="match status" value="1"/>
</dbReference>
<evidence type="ECO:0000259" key="5">
    <source>
        <dbReference type="PROSITE" id="PS50885"/>
    </source>
</evidence>
<dbReference type="CDD" id="cd06225">
    <property type="entry name" value="HAMP"/>
    <property type="match status" value="1"/>
</dbReference>
<dbReference type="InterPro" id="IPR052155">
    <property type="entry name" value="Biofilm_reg_signaling"/>
</dbReference>
<feature type="domain" description="PAS" evidence="2">
    <location>
        <begin position="374"/>
        <end position="447"/>
    </location>
</feature>
<organism evidence="7 8">
    <name type="scientific">Undibacterium rivi</name>
    <dbReference type="NCBI Taxonomy" id="2828729"/>
    <lineage>
        <taxon>Bacteria</taxon>
        <taxon>Pseudomonadati</taxon>
        <taxon>Pseudomonadota</taxon>
        <taxon>Betaproteobacteria</taxon>
        <taxon>Burkholderiales</taxon>
        <taxon>Oxalobacteraceae</taxon>
        <taxon>Undibacterium</taxon>
    </lineage>
</organism>
<evidence type="ECO:0000259" key="6">
    <source>
        <dbReference type="PROSITE" id="PS50887"/>
    </source>
</evidence>
<dbReference type="PANTHER" id="PTHR44757">
    <property type="entry name" value="DIGUANYLATE CYCLASE DGCP"/>
    <property type="match status" value="1"/>
</dbReference>
<dbReference type="SMART" id="SM00267">
    <property type="entry name" value="GGDEF"/>
    <property type="match status" value="1"/>
</dbReference>
<sequence length="940" mass="106029">MRPFESLIQAWLALGAYTRLFVPITLLIFVVSGLRYDLLIHAEVAGAKQQILTHAENMEHLLGPTLLKLSKSQDQAEITNTLRRQLANDPDLTRLTWSYPQNNVDMTGTFTVPMLAPHWFQVILQMPATLSKTITTADKNAARVTVEISTNSAVNRIWQKVVVQLQISAMAIFFIYFLLGLILRVNERSWKRLALATNRFKTGDHGVRMEARGSHEERLLATTFNGMAEEIESILLTLQKSQREQSEQMHFTLQLLNALPVSTFFQDSQGICRGVNPAWCKMFGIQQKDAVGQPMYKLLPFLATLDTRHISSAGLAIYSHKTTPDIPRQVNGEHISALYYQATYTSVDGKASGIIGALVDISERKKIQAALEEQKERVETTLDSIDDAVISADIDGRILTLNRSAQKLTGWRLDEALSQELATVFTLGERRKQTALNTYLANVASTGATFQEHNLALLSRAGRQLEVDLSAAPIRQPDGTVTGSVLVFRDLSETHYLMRQIAWQAGHDLLTGLANRQSLSAHFSQAIEYAREHQKLLAVCLLDLDHFQEVNDKHGNEVADKLLQQVARRLESCVGKNNPVARLGGDEFVVLLQNQSDLNEVELNIALLLGQLAQPYEFENKKMTMRASIGVAMYPNDELSPDVLLRYADQAMYQAKLSGRNQYHLFDLQKDEEVRTRHNQRARIREALLKDEFELYFQPKVDMRHGRITGMEALIRWNHPQRGIVGPMEFLPLVENTNIIIDIGNWVIHQTLQQMSNWVANGYNWIVSVNIAARHFQHADFLENLRSYLAQFPDVPPEYLEIEILESAALQDVQQVREVMSACQQLGVRFALDDFGTGYSSLSYLKRLPANILKIDQSFVRDMLEDSDDLALISAIVGLANAFKREVIAEGVETIEHGVALMRLGCNFAQGYGVSRPMPASRVEKWAESYVQPEQWLQQA</sequence>
<dbReference type="PROSITE" id="PS50887">
    <property type="entry name" value="GGDEF"/>
    <property type="match status" value="1"/>
</dbReference>
<dbReference type="PANTHER" id="PTHR44757:SF4">
    <property type="entry name" value="DIGUANYLATE CYCLASE DGCE-RELATED"/>
    <property type="match status" value="1"/>
</dbReference>
<feature type="domain" description="EAL" evidence="4">
    <location>
        <begin position="677"/>
        <end position="931"/>
    </location>
</feature>
<dbReference type="CDD" id="cd00130">
    <property type="entry name" value="PAS"/>
    <property type="match status" value="2"/>
</dbReference>
<dbReference type="Gene3D" id="3.20.20.450">
    <property type="entry name" value="EAL domain"/>
    <property type="match status" value="1"/>
</dbReference>
<dbReference type="Pfam" id="PF00989">
    <property type="entry name" value="PAS"/>
    <property type="match status" value="2"/>
</dbReference>
<name>A0ABS5GXB0_9BURK</name>
<dbReference type="InterPro" id="IPR000700">
    <property type="entry name" value="PAS-assoc_C"/>
</dbReference>
<protein>
    <submittedName>
        <fullName evidence="7">EAL domain-containing protein</fullName>
    </submittedName>
</protein>
<dbReference type="Gene3D" id="3.30.450.20">
    <property type="entry name" value="PAS domain"/>
    <property type="match status" value="2"/>
</dbReference>
<dbReference type="CDD" id="cd01948">
    <property type="entry name" value="EAL"/>
    <property type="match status" value="1"/>
</dbReference>